<dbReference type="AlphaFoldDB" id="A0A7X9RJ59"/>
<accession>A0A7X9RJ59</accession>
<name>A0A7X9RJ59_9FIRM</name>
<proteinExistence type="predicted"/>
<dbReference type="EMBL" id="JABAFR010000005">
    <property type="protein sequence ID" value="NME43899.1"/>
    <property type="molecule type" value="Genomic_DNA"/>
</dbReference>
<evidence type="ECO:0000313" key="1">
    <source>
        <dbReference type="EMBL" id="NME43899.1"/>
    </source>
</evidence>
<protein>
    <recommendedName>
        <fullName evidence="3">Lipoprotein</fullName>
    </recommendedName>
</protein>
<dbReference type="PROSITE" id="PS51257">
    <property type="entry name" value="PROKAR_LIPOPROTEIN"/>
    <property type="match status" value="1"/>
</dbReference>
<sequence length="152" mass="18184">MIKKFLGIILCIVLIASCKLQSFEDFESEYIHNHYDVDDIIETYENTNIKMYLLKKNEKIKLVFFEEKYGNYNVEEITAEDYYGSFLYSDAFNTFLIIFYDSDKVNNFSCSVVKNDNSIIQINESNLQNRQQHIFYYVLDRDYQLLQSLSFK</sequence>
<comment type="caution">
    <text evidence="1">The sequence shown here is derived from an EMBL/GenBank/DDBJ whole genome shotgun (WGS) entry which is preliminary data.</text>
</comment>
<dbReference type="Proteomes" id="UP000540014">
    <property type="component" value="Unassembled WGS sequence"/>
</dbReference>
<evidence type="ECO:0000313" key="2">
    <source>
        <dbReference type="Proteomes" id="UP000540014"/>
    </source>
</evidence>
<gene>
    <name evidence="1" type="ORF">HF861_03255</name>
</gene>
<reference evidence="1 2" key="1">
    <citation type="submission" date="2020-04" db="EMBL/GenBank/DDBJ databases">
        <authorList>
            <person name="Hitch T.C.A."/>
            <person name="Wylensek D."/>
            <person name="Clavel T."/>
        </authorList>
    </citation>
    <scope>NUCLEOTIDE SEQUENCE [LARGE SCALE GENOMIC DNA]</scope>
    <source>
        <strain evidence="1 2">BSM-383-APC-22F</strain>
    </source>
</reference>
<evidence type="ECO:0008006" key="3">
    <source>
        <dbReference type="Google" id="ProtNLM"/>
    </source>
</evidence>
<dbReference type="RefSeq" id="WP_168964873.1">
    <property type="nucleotide sequence ID" value="NZ_JABAFR010000005.1"/>
</dbReference>
<organism evidence="1 2">
    <name type="scientific">Faecalicoccus pleomorphus</name>
    <dbReference type="NCBI Taxonomy" id="1323"/>
    <lineage>
        <taxon>Bacteria</taxon>
        <taxon>Bacillati</taxon>
        <taxon>Bacillota</taxon>
        <taxon>Erysipelotrichia</taxon>
        <taxon>Erysipelotrichales</taxon>
        <taxon>Erysipelotrichaceae</taxon>
        <taxon>Faecalicoccus</taxon>
    </lineage>
</organism>